<dbReference type="EMBL" id="JBIMZQ010000048">
    <property type="protein sequence ID" value="KAL3659206.1"/>
    <property type="molecule type" value="Genomic_DNA"/>
</dbReference>
<dbReference type="Proteomes" id="UP001632037">
    <property type="component" value="Unassembled WGS sequence"/>
</dbReference>
<dbReference type="AlphaFoldDB" id="A0ABD3EYC1"/>
<evidence type="ECO:0000313" key="1">
    <source>
        <dbReference type="EMBL" id="KAL3659206.1"/>
    </source>
</evidence>
<keyword evidence="2" id="KW-1185">Reference proteome</keyword>
<proteinExistence type="predicted"/>
<accession>A0ABD3EYC1</accession>
<protein>
    <submittedName>
        <fullName evidence="1">Uncharacterized protein</fullName>
    </submittedName>
</protein>
<evidence type="ECO:0000313" key="2">
    <source>
        <dbReference type="Proteomes" id="UP001632037"/>
    </source>
</evidence>
<reference evidence="1 2" key="1">
    <citation type="submission" date="2024-09" db="EMBL/GenBank/DDBJ databases">
        <title>Genome sequencing and assembly of Phytophthora oleae, isolate VK10A, causative agent of rot of olive drupes.</title>
        <authorList>
            <person name="Conti Taguali S."/>
            <person name="Riolo M."/>
            <person name="La Spada F."/>
            <person name="Cacciola S.O."/>
            <person name="Dionisio G."/>
        </authorList>
    </citation>
    <scope>NUCLEOTIDE SEQUENCE [LARGE SCALE GENOMIC DNA]</scope>
    <source>
        <strain evidence="1 2">VK10A</strain>
    </source>
</reference>
<organism evidence="1 2">
    <name type="scientific">Phytophthora oleae</name>
    <dbReference type="NCBI Taxonomy" id="2107226"/>
    <lineage>
        <taxon>Eukaryota</taxon>
        <taxon>Sar</taxon>
        <taxon>Stramenopiles</taxon>
        <taxon>Oomycota</taxon>
        <taxon>Peronosporomycetes</taxon>
        <taxon>Peronosporales</taxon>
        <taxon>Peronosporaceae</taxon>
        <taxon>Phytophthora</taxon>
    </lineage>
</organism>
<comment type="caution">
    <text evidence="1">The sequence shown here is derived from an EMBL/GenBank/DDBJ whole genome shotgun (WGS) entry which is preliminary data.</text>
</comment>
<name>A0ABD3EYC1_9STRA</name>
<sequence length="154" mass="17837">MRLEKGMDHPDLHALIHRDEKMTLWRSIKEVLEKNHMMPPQARQTHVLVVAPGTSFYCRPSRPLQSAKGSRWDFQNPLDNEDVAKAIQTHYKAWKSRDNDNKLHPLFGCISGPGAGRSRMLDEFPTLVKEQLFAEKEVDSEMTMLLENYFTCKV</sequence>
<gene>
    <name evidence="1" type="ORF">V7S43_015784</name>
</gene>